<sequence length="260" mass="27057">MSTEFHVAPTEPAAPRRHSMRWLWWLIGIVVVLAVLVVVADVAIRAYAEGQAESEIESQLPDTVQGDVTVQIGGFSFLGQLLAGSFGEVQLDAPALTVNGVPISAHVVARDVPTDLSQPVGDIEAAVSLDQDAVNGIVDLPGDATLVLGDEGVSYEGTVAIFGIELGYRVTGDVTASGTDVVIQPQNATLTQGSNDVDVDLGSILGGLTKDPITVCVAQYLPQGAEVDSLEITAGRATAHLTARDFVLSDDSLKNLGTCP</sequence>
<keyword evidence="1" id="KW-0812">Transmembrane</keyword>
<dbReference type="Proteomes" id="UP000198891">
    <property type="component" value="Unassembled WGS sequence"/>
</dbReference>
<dbReference type="EMBL" id="FNPZ01000002">
    <property type="protein sequence ID" value="SDZ07751.1"/>
    <property type="molecule type" value="Genomic_DNA"/>
</dbReference>
<organism evidence="2 3">
    <name type="scientific">Herbiconiux ginsengi</name>
    <dbReference type="NCBI Taxonomy" id="381665"/>
    <lineage>
        <taxon>Bacteria</taxon>
        <taxon>Bacillati</taxon>
        <taxon>Actinomycetota</taxon>
        <taxon>Actinomycetes</taxon>
        <taxon>Micrococcales</taxon>
        <taxon>Microbacteriaceae</taxon>
        <taxon>Herbiconiux</taxon>
    </lineage>
</organism>
<proteinExistence type="predicted"/>
<evidence type="ECO:0008006" key="4">
    <source>
        <dbReference type="Google" id="ProtNLM"/>
    </source>
</evidence>
<evidence type="ECO:0000256" key="1">
    <source>
        <dbReference type="SAM" id="Phobius"/>
    </source>
</evidence>
<feature type="transmembrane region" description="Helical" evidence="1">
    <location>
        <begin position="22"/>
        <end position="44"/>
    </location>
</feature>
<name>A0A1H3Q3J3_9MICO</name>
<dbReference type="InterPro" id="IPR021373">
    <property type="entry name" value="DUF2993"/>
</dbReference>
<keyword evidence="1" id="KW-0472">Membrane</keyword>
<evidence type="ECO:0000313" key="3">
    <source>
        <dbReference type="Proteomes" id="UP000198891"/>
    </source>
</evidence>
<dbReference type="STRING" id="381665.SAMN05216554_2279"/>
<keyword evidence="3" id="KW-1185">Reference proteome</keyword>
<evidence type="ECO:0000313" key="2">
    <source>
        <dbReference type="EMBL" id="SDZ07751.1"/>
    </source>
</evidence>
<protein>
    <recommendedName>
        <fullName evidence="4">DUF2993 domain-containing protein</fullName>
    </recommendedName>
</protein>
<dbReference type="AlphaFoldDB" id="A0A1H3Q3J3"/>
<dbReference type="OrthoDB" id="5116168at2"/>
<keyword evidence="1" id="KW-1133">Transmembrane helix</keyword>
<accession>A0A1H3Q3J3</accession>
<dbReference type="Pfam" id="PF11209">
    <property type="entry name" value="LmeA"/>
    <property type="match status" value="1"/>
</dbReference>
<dbReference type="RefSeq" id="WP_092553470.1">
    <property type="nucleotide sequence ID" value="NZ_FNPZ01000002.1"/>
</dbReference>
<reference evidence="2 3" key="1">
    <citation type="submission" date="2016-10" db="EMBL/GenBank/DDBJ databases">
        <authorList>
            <person name="de Groot N.N."/>
        </authorList>
    </citation>
    <scope>NUCLEOTIDE SEQUENCE [LARGE SCALE GENOMIC DNA]</scope>
    <source>
        <strain evidence="2 3">CGMCC 4.3491</strain>
    </source>
</reference>
<gene>
    <name evidence="2" type="ORF">SAMN05216554_2279</name>
</gene>